<evidence type="ECO:0000313" key="1">
    <source>
        <dbReference type="EMBL" id="XCN71841.1"/>
    </source>
</evidence>
<organism evidence="1">
    <name type="scientific">Candidatus Electrothrix aestuarii</name>
    <dbReference type="NCBI Taxonomy" id="3062594"/>
    <lineage>
        <taxon>Bacteria</taxon>
        <taxon>Pseudomonadati</taxon>
        <taxon>Thermodesulfobacteriota</taxon>
        <taxon>Desulfobulbia</taxon>
        <taxon>Desulfobulbales</taxon>
        <taxon>Desulfobulbaceae</taxon>
        <taxon>Candidatus Electrothrix</taxon>
    </lineage>
</organism>
<sequence length="48" mass="5581">MLTETIQEHKLNRLVVAACTPRTHEPLFQSTLREAGLNRSLLFMPLFR</sequence>
<reference evidence="1" key="1">
    <citation type="journal article" date="2024" name="Syst. Appl. Microbiol.">
        <title>First single-strain enrichments of Electrothrix cable bacteria, description of E. aestuarii sp. nov. and E. rattekaaiensis sp. nov., and proposal of a cable bacteria taxonomy following the rules of the SeqCode.</title>
        <authorList>
            <person name="Plum-Jensen L.E."/>
            <person name="Schramm A."/>
            <person name="Marshall I.P.G."/>
        </authorList>
    </citation>
    <scope>NUCLEOTIDE SEQUENCE</scope>
    <source>
        <strain evidence="1">Rat1</strain>
    </source>
</reference>
<dbReference type="AlphaFoldDB" id="A0AAU8LS17"/>
<reference evidence="1" key="2">
    <citation type="submission" date="2024-06" db="EMBL/GenBank/DDBJ databases">
        <authorList>
            <person name="Plum-Jensen L.E."/>
            <person name="Schramm A."/>
            <person name="Marshall I.P.G."/>
        </authorList>
    </citation>
    <scope>NUCLEOTIDE SEQUENCE</scope>
    <source>
        <strain evidence="1">Rat1</strain>
    </source>
</reference>
<proteinExistence type="predicted"/>
<accession>A0AAU8LS17</accession>
<dbReference type="KEGG" id="eaj:Q3M24_16220"/>
<name>A0AAU8LS17_9BACT</name>
<gene>
    <name evidence="1" type="ORF">Q3M24_16220</name>
</gene>
<dbReference type="EMBL" id="CP159373">
    <property type="protein sequence ID" value="XCN71841.1"/>
    <property type="molecule type" value="Genomic_DNA"/>
</dbReference>
<protein>
    <submittedName>
        <fullName evidence="1">Uncharacterized protein</fullName>
    </submittedName>
</protein>